<proteinExistence type="predicted"/>
<evidence type="ECO:0000256" key="1">
    <source>
        <dbReference type="SAM" id="MobiDB-lite"/>
    </source>
</evidence>
<protein>
    <submittedName>
        <fullName evidence="2">Uncharacterized protein</fullName>
    </submittedName>
</protein>
<keyword evidence="3" id="KW-1185">Reference proteome</keyword>
<gene>
    <name evidence="2" type="ORF">HAX54_020887</name>
</gene>
<evidence type="ECO:0000313" key="2">
    <source>
        <dbReference type="EMBL" id="MCD9637552.1"/>
    </source>
</evidence>
<accession>A0ABS8UTR8</accession>
<sequence>MTHCPHTRITWRCHQALGDYKMPMTKIEKTMGTRLFCMEMDGLDKIEGSKPNYISNDDGNESDKSISQKTNNTRMNPCVSPYKGDEPSIKAIASMQSTMNTNNSKVSNTMSTQSDGLLTLAQGTGTPKQFGSRRIRDCRSSSGHVDLNQFV</sequence>
<feature type="region of interest" description="Disordered" evidence="1">
    <location>
        <begin position="48"/>
        <end position="82"/>
    </location>
</feature>
<dbReference type="EMBL" id="JACEIK010002508">
    <property type="protein sequence ID" value="MCD9637552.1"/>
    <property type="molecule type" value="Genomic_DNA"/>
</dbReference>
<reference evidence="2 3" key="1">
    <citation type="journal article" date="2021" name="BMC Genomics">
        <title>Datura genome reveals duplications of psychoactive alkaloid biosynthetic genes and high mutation rate following tissue culture.</title>
        <authorList>
            <person name="Rajewski A."/>
            <person name="Carter-House D."/>
            <person name="Stajich J."/>
            <person name="Litt A."/>
        </authorList>
    </citation>
    <scope>NUCLEOTIDE SEQUENCE [LARGE SCALE GENOMIC DNA]</scope>
    <source>
        <strain evidence="2">AR-01</strain>
    </source>
</reference>
<comment type="caution">
    <text evidence="2">The sequence shown here is derived from an EMBL/GenBank/DDBJ whole genome shotgun (WGS) entry which is preliminary data.</text>
</comment>
<dbReference type="Proteomes" id="UP000823775">
    <property type="component" value="Unassembled WGS sequence"/>
</dbReference>
<name>A0ABS8UTR8_DATST</name>
<evidence type="ECO:0000313" key="3">
    <source>
        <dbReference type="Proteomes" id="UP000823775"/>
    </source>
</evidence>
<organism evidence="2 3">
    <name type="scientific">Datura stramonium</name>
    <name type="common">Jimsonweed</name>
    <name type="synonym">Common thornapple</name>
    <dbReference type="NCBI Taxonomy" id="4076"/>
    <lineage>
        <taxon>Eukaryota</taxon>
        <taxon>Viridiplantae</taxon>
        <taxon>Streptophyta</taxon>
        <taxon>Embryophyta</taxon>
        <taxon>Tracheophyta</taxon>
        <taxon>Spermatophyta</taxon>
        <taxon>Magnoliopsida</taxon>
        <taxon>eudicotyledons</taxon>
        <taxon>Gunneridae</taxon>
        <taxon>Pentapetalae</taxon>
        <taxon>asterids</taxon>
        <taxon>lamiids</taxon>
        <taxon>Solanales</taxon>
        <taxon>Solanaceae</taxon>
        <taxon>Solanoideae</taxon>
        <taxon>Datureae</taxon>
        <taxon>Datura</taxon>
    </lineage>
</organism>